<dbReference type="SUPFAM" id="SSF63380">
    <property type="entry name" value="Riboflavin synthase domain-like"/>
    <property type="match status" value="1"/>
</dbReference>
<comment type="caution">
    <text evidence="15">The sequence shown here is derived from an EMBL/GenBank/DDBJ whole genome shotgun (WGS) entry which is preliminary data.</text>
</comment>
<reference evidence="15 16" key="1">
    <citation type="submission" date="2014-07" db="EMBL/GenBank/DDBJ databases">
        <title>Unique and conserved regions in Vibrio harveyi and related species in comparison with the shrimp pathogen Vibrio harveyi CAIM 1792.</title>
        <authorList>
            <person name="Espinoza-Valles I."/>
            <person name="Vora G."/>
            <person name="Leekitcharoenphon P."/>
            <person name="Ussery D."/>
            <person name="Hoj L."/>
            <person name="Gomez-Gil B."/>
        </authorList>
    </citation>
    <scope>NUCLEOTIDE SEQUENCE [LARGE SCALE GENOMIC DNA]</scope>
    <source>
        <strain evidence="16">CAIM 1854 / LMG 25443</strain>
    </source>
</reference>
<comment type="cofactor">
    <cofactor evidence="1">
        <name>FAD</name>
        <dbReference type="ChEBI" id="CHEBI:57692"/>
    </cofactor>
</comment>
<dbReference type="PANTHER" id="PTHR47354:SF8">
    <property type="entry name" value="1,2-PHENYLACETYL-COA EPOXIDASE, SUBUNIT E"/>
    <property type="match status" value="1"/>
</dbReference>
<keyword evidence="3" id="KW-0285">Flavoprotein</keyword>
<keyword evidence="5" id="KW-0001">2Fe-2S</keyword>
<dbReference type="Proteomes" id="UP000031586">
    <property type="component" value="Unassembled WGS sequence"/>
</dbReference>
<dbReference type="GO" id="GO:0050660">
    <property type="term" value="F:flavin adenine dinucleotide binding"/>
    <property type="evidence" value="ECO:0007669"/>
    <property type="project" value="TreeGrafter"/>
</dbReference>
<proteinExistence type="predicted"/>
<dbReference type="PRINTS" id="PR00410">
    <property type="entry name" value="PHEHYDRXLASE"/>
</dbReference>
<accession>A0A0C1Z609</accession>
<dbReference type="InterPro" id="IPR001433">
    <property type="entry name" value="OxRdtase_FAD/NAD-bd"/>
</dbReference>
<evidence type="ECO:0000256" key="4">
    <source>
        <dbReference type="ARBA" id="ARBA00022692"/>
    </source>
</evidence>
<feature type="transmembrane region" description="Helical" evidence="13">
    <location>
        <begin position="7"/>
        <end position="27"/>
    </location>
</feature>
<evidence type="ECO:0000256" key="1">
    <source>
        <dbReference type="ARBA" id="ARBA00001974"/>
    </source>
</evidence>
<organism evidence="15 16">
    <name type="scientific">Vibrio owensii CAIM 1854 = LMG 25443</name>
    <dbReference type="NCBI Taxonomy" id="1229493"/>
    <lineage>
        <taxon>Bacteria</taxon>
        <taxon>Pseudomonadati</taxon>
        <taxon>Pseudomonadota</taxon>
        <taxon>Gammaproteobacteria</taxon>
        <taxon>Vibrionales</taxon>
        <taxon>Vibrionaceae</taxon>
        <taxon>Vibrio</taxon>
    </lineage>
</organism>
<dbReference type="Pfam" id="PF01794">
    <property type="entry name" value="Ferric_reduct"/>
    <property type="match status" value="1"/>
</dbReference>
<evidence type="ECO:0000256" key="5">
    <source>
        <dbReference type="ARBA" id="ARBA00022714"/>
    </source>
</evidence>
<keyword evidence="10" id="KW-0408">Iron</keyword>
<dbReference type="GO" id="GO:0046872">
    <property type="term" value="F:metal ion binding"/>
    <property type="evidence" value="ECO:0007669"/>
    <property type="project" value="UniProtKB-KW"/>
</dbReference>
<evidence type="ECO:0000256" key="12">
    <source>
        <dbReference type="ARBA" id="ARBA00023136"/>
    </source>
</evidence>
<dbReference type="PATRIC" id="fig|1229493.5.peg.2090"/>
<dbReference type="EMBL" id="JPRD01000023">
    <property type="protein sequence ID" value="KIF52395.1"/>
    <property type="molecule type" value="Genomic_DNA"/>
</dbReference>
<evidence type="ECO:0000313" key="16">
    <source>
        <dbReference type="Proteomes" id="UP000031586"/>
    </source>
</evidence>
<dbReference type="RefSeq" id="WP_020194744.1">
    <property type="nucleotide sequence ID" value="NZ_BAOH01000007.1"/>
</dbReference>
<evidence type="ECO:0000256" key="9">
    <source>
        <dbReference type="ARBA" id="ARBA00023002"/>
    </source>
</evidence>
<evidence type="ECO:0000259" key="14">
    <source>
        <dbReference type="PROSITE" id="PS51384"/>
    </source>
</evidence>
<feature type="transmembrane region" description="Helical" evidence="13">
    <location>
        <begin position="197"/>
        <end position="216"/>
    </location>
</feature>
<keyword evidence="12 13" id="KW-0472">Membrane</keyword>
<dbReference type="InterPro" id="IPR050415">
    <property type="entry name" value="MRET"/>
</dbReference>
<evidence type="ECO:0000313" key="15">
    <source>
        <dbReference type="EMBL" id="KIF52395.1"/>
    </source>
</evidence>
<evidence type="ECO:0000256" key="13">
    <source>
        <dbReference type="SAM" id="Phobius"/>
    </source>
</evidence>
<dbReference type="Pfam" id="PF08022">
    <property type="entry name" value="FAD_binding_8"/>
    <property type="match status" value="1"/>
</dbReference>
<dbReference type="PROSITE" id="PS51384">
    <property type="entry name" value="FAD_FR"/>
    <property type="match status" value="1"/>
</dbReference>
<feature type="transmembrane region" description="Helical" evidence="13">
    <location>
        <begin position="143"/>
        <end position="162"/>
    </location>
</feature>
<dbReference type="InterPro" id="IPR017927">
    <property type="entry name" value="FAD-bd_FR_type"/>
</dbReference>
<dbReference type="Gene3D" id="2.40.30.10">
    <property type="entry name" value="Translation factors"/>
    <property type="match status" value="1"/>
</dbReference>
<keyword evidence="4 13" id="KW-0812">Transmembrane</keyword>
<dbReference type="Gene3D" id="3.40.50.80">
    <property type="entry name" value="Nucleotide-binding domain of ferredoxin-NADP reductase (FNR) module"/>
    <property type="match status" value="1"/>
</dbReference>
<evidence type="ECO:0000256" key="6">
    <source>
        <dbReference type="ARBA" id="ARBA00022723"/>
    </source>
</evidence>
<gene>
    <name evidence="15" type="ORF">H735_14735</name>
</gene>
<keyword evidence="7" id="KW-0274">FAD</keyword>
<dbReference type="InterPro" id="IPR013112">
    <property type="entry name" value="FAD-bd_8"/>
</dbReference>
<dbReference type="GO" id="GO:0016491">
    <property type="term" value="F:oxidoreductase activity"/>
    <property type="evidence" value="ECO:0007669"/>
    <property type="project" value="UniProtKB-KW"/>
</dbReference>
<dbReference type="Pfam" id="PF00175">
    <property type="entry name" value="NAD_binding_1"/>
    <property type="match status" value="1"/>
</dbReference>
<comment type="subcellular location">
    <subcellularLocation>
        <location evidence="2">Membrane</location>
        <topology evidence="2">Multi-pass membrane protein</topology>
    </subcellularLocation>
</comment>
<dbReference type="GO" id="GO:0016020">
    <property type="term" value="C:membrane"/>
    <property type="evidence" value="ECO:0007669"/>
    <property type="project" value="UniProtKB-SubCell"/>
</dbReference>
<protein>
    <submittedName>
        <fullName evidence="15">Ferric reductase</fullName>
    </submittedName>
</protein>
<dbReference type="InterPro" id="IPR039261">
    <property type="entry name" value="FNR_nucleotide-bd"/>
</dbReference>
<keyword evidence="11" id="KW-0411">Iron-sulfur</keyword>
<evidence type="ECO:0000256" key="7">
    <source>
        <dbReference type="ARBA" id="ARBA00022827"/>
    </source>
</evidence>
<keyword evidence="8 13" id="KW-1133">Transmembrane helix</keyword>
<dbReference type="GO" id="GO:0051537">
    <property type="term" value="F:2 iron, 2 sulfur cluster binding"/>
    <property type="evidence" value="ECO:0007669"/>
    <property type="project" value="UniProtKB-KW"/>
</dbReference>
<evidence type="ECO:0000256" key="10">
    <source>
        <dbReference type="ARBA" id="ARBA00023004"/>
    </source>
</evidence>
<dbReference type="PANTHER" id="PTHR47354">
    <property type="entry name" value="NADH OXIDOREDUCTASE HCR"/>
    <property type="match status" value="1"/>
</dbReference>
<dbReference type="InterPro" id="IPR017938">
    <property type="entry name" value="Riboflavin_synthase-like_b-brl"/>
</dbReference>
<evidence type="ECO:0000256" key="8">
    <source>
        <dbReference type="ARBA" id="ARBA00022989"/>
    </source>
</evidence>
<evidence type="ECO:0000256" key="11">
    <source>
        <dbReference type="ARBA" id="ARBA00023014"/>
    </source>
</evidence>
<dbReference type="CDD" id="cd06198">
    <property type="entry name" value="FNR_like_3"/>
    <property type="match status" value="1"/>
</dbReference>
<dbReference type="SUPFAM" id="SSF52343">
    <property type="entry name" value="Ferredoxin reductase-like, C-terminal NADP-linked domain"/>
    <property type="match status" value="1"/>
</dbReference>
<keyword evidence="6" id="KW-0479">Metal-binding</keyword>
<feature type="transmembrane region" description="Helical" evidence="13">
    <location>
        <begin position="80"/>
        <end position="98"/>
    </location>
</feature>
<name>A0A0C1Z609_9VIBR</name>
<sequence>MKTFRNLIWAMIAAMSVLWFAMEPQLFSSTNVFEWRSAMIQYSGILSLMLMSITMVLAMRLPVVENWLHGMDKAYRVHKWLGIGGVALGLAHWLWYQVPKWLVMSGVLARPEKHTGAGPEGNLSGIEAWIHGLRDLAQGMGEWGFYMLLVLLVVSLWGAVKYKPFKLSHRFMSVAYLLIAIHSVLLLKRAYWGEPVYYLTVGFAVVGSIAALYSLFGFVGRRNKHSAVVASTRYFPQAEVMELVVKPNASWQGHKAGQFAYLRFGDEDAHPFTIVSGSESNELRFLIKELGDFTTGLYERVKAGDAVMVEGPYGRLEFDLEKPQIWIAGGVGIASFFAALEALKVQAQTSDVHLFYCSRGIDGQLVDELWHLAHQASVKLHVIDTMKSPRLNAERIAAQCGDLNQYEMYFCGPEAFSKTLKKELDAHQFNIKQSYHEELFIMR</sequence>
<evidence type="ECO:0000256" key="3">
    <source>
        <dbReference type="ARBA" id="ARBA00022630"/>
    </source>
</evidence>
<feature type="transmembrane region" description="Helical" evidence="13">
    <location>
        <begin position="39"/>
        <end position="59"/>
    </location>
</feature>
<keyword evidence="9" id="KW-0560">Oxidoreductase</keyword>
<feature type="domain" description="FAD-binding FR-type" evidence="14">
    <location>
        <begin position="222"/>
        <end position="319"/>
    </location>
</feature>
<dbReference type="InterPro" id="IPR013130">
    <property type="entry name" value="Fe3_Rdtase_TM_dom"/>
</dbReference>
<dbReference type="AlphaFoldDB" id="A0A0C1Z609"/>
<feature type="transmembrane region" description="Helical" evidence="13">
    <location>
        <begin position="174"/>
        <end position="191"/>
    </location>
</feature>
<evidence type="ECO:0000256" key="2">
    <source>
        <dbReference type="ARBA" id="ARBA00004141"/>
    </source>
</evidence>